<dbReference type="KEGG" id="bmei:Spa11_16850"/>
<protein>
    <submittedName>
        <fullName evidence="1">Uncharacterized protein</fullName>
    </submittedName>
</protein>
<dbReference type="AlphaFoldDB" id="A0A518K6R5"/>
<reference evidence="1 2" key="1">
    <citation type="submission" date="2019-02" db="EMBL/GenBank/DDBJ databases">
        <title>Deep-cultivation of Planctomycetes and their phenomic and genomic characterization uncovers novel biology.</title>
        <authorList>
            <person name="Wiegand S."/>
            <person name="Jogler M."/>
            <person name="Boedeker C."/>
            <person name="Pinto D."/>
            <person name="Vollmers J."/>
            <person name="Rivas-Marin E."/>
            <person name="Kohn T."/>
            <person name="Peeters S.H."/>
            <person name="Heuer A."/>
            <person name="Rast P."/>
            <person name="Oberbeckmann S."/>
            <person name="Bunk B."/>
            <person name="Jeske O."/>
            <person name="Meyerdierks A."/>
            <person name="Storesund J.E."/>
            <person name="Kallscheuer N."/>
            <person name="Luecker S."/>
            <person name="Lage O.M."/>
            <person name="Pohl T."/>
            <person name="Merkel B.J."/>
            <person name="Hornburger P."/>
            <person name="Mueller R.-W."/>
            <person name="Bruemmer F."/>
            <person name="Labrenz M."/>
            <person name="Spormann A.M."/>
            <person name="Op den Camp H."/>
            <person name="Overmann J."/>
            <person name="Amann R."/>
            <person name="Jetten M.S.M."/>
            <person name="Mascher T."/>
            <person name="Medema M.H."/>
            <person name="Devos D.P."/>
            <person name="Kaster A.-K."/>
            <person name="Ovreas L."/>
            <person name="Rohde M."/>
            <person name="Galperin M.Y."/>
            <person name="Jogler C."/>
        </authorList>
    </citation>
    <scope>NUCLEOTIDE SEQUENCE [LARGE SCALE GENOMIC DNA]</scope>
    <source>
        <strain evidence="1 2">Spa11</strain>
    </source>
</reference>
<name>A0A518K6R5_9BACT</name>
<proteinExistence type="predicted"/>
<organism evidence="1 2">
    <name type="scientific">Botrimarina mediterranea</name>
    <dbReference type="NCBI Taxonomy" id="2528022"/>
    <lineage>
        <taxon>Bacteria</taxon>
        <taxon>Pseudomonadati</taxon>
        <taxon>Planctomycetota</taxon>
        <taxon>Planctomycetia</taxon>
        <taxon>Pirellulales</taxon>
        <taxon>Lacipirellulaceae</taxon>
        <taxon>Botrimarina</taxon>
    </lineage>
</organism>
<dbReference type="Proteomes" id="UP000316426">
    <property type="component" value="Chromosome"/>
</dbReference>
<keyword evidence="2" id="KW-1185">Reference proteome</keyword>
<dbReference type="RefSeq" id="WP_145110567.1">
    <property type="nucleotide sequence ID" value="NZ_CP036349.1"/>
</dbReference>
<sequence length="93" mass="10751">MRWYSAWLETEFTVHHSPGVARAWLRMEPTGDWYLVTDPGGYDLPERDGPFVVTHVARGPEHDEDPQLLPHRAALAAWLRDRTTCRIPTDSRL</sequence>
<evidence type="ECO:0000313" key="2">
    <source>
        <dbReference type="Proteomes" id="UP000316426"/>
    </source>
</evidence>
<dbReference type="EMBL" id="CP036349">
    <property type="protein sequence ID" value="QDV73489.1"/>
    <property type="molecule type" value="Genomic_DNA"/>
</dbReference>
<accession>A0A518K6R5</accession>
<gene>
    <name evidence="1" type="ORF">Spa11_16850</name>
</gene>
<evidence type="ECO:0000313" key="1">
    <source>
        <dbReference type="EMBL" id="QDV73489.1"/>
    </source>
</evidence>